<evidence type="ECO:0000256" key="2">
    <source>
        <dbReference type="ARBA" id="ARBA00022475"/>
    </source>
</evidence>
<dbReference type="InterPro" id="IPR051611">
    <property type="entry name" value="ECF_transporter_component"/>
</dbReference>
<keyword evidence="5 6" id="KW-0472">Membrane</keyword>
<dbReference type="Pfam" id="PF02361">
    <property type="entry name" value="CbiQ"/>
    <property type="match status" value="1"/>
</dbReference>
<protein>
    <submittedName>
        <fullName evidence="7">Cobalt ABC transporter permease</fullName>
    </submittedName>
</protein>
<accession>A0A233V2F9</accession>
<dbReference type="AlphaFoldDB" id="A0A233V2F9"/>
<evidence type="ECO:0000256" key="1">
    <source>
        <dbReference type="ARBA" id="ARBA00004141"/>
    </source>
</evidence>
<dbReference type="PANTHER" id="PTHR34857">
    <property type="entry name" value="SLL0384 PROTEIN"/>
    <property type="match status" value="1"/>
</dbReference>
<dbReference type="CDD" id="cd16914">
    <property type="entry name" value="EcfT"/>
    <property type="match status" value="1"/>
</dbReference>
<keyword evidence="4 6" id="KW-1133">Transmembrane helix</keyword>
<keyword evidence="3 6" id="KW-0812">Transmembrane</keyword>
<feature type="transmembrane region" description="Helical" evidence="6">
    <location>
        <begin position="210"/>
        <end position="230"/>
    </location>
</feature>
<evidence type="ECO:0000256" key="6">
    <source>
        <dbReference type="SAM" id="Phobius"/>
    </source>
</evidence>
<gene>
    <name evidence="7" type="ORF">B9N49_07810</name>
</gene>
<reference evidence="8" key="1">
    <citation type="submission" date="2017-04" db="EMBL/GenBank/DDBJ databases">
        <title>Finegoldia magna isolated from orthopedic joint implant-associated infections.</title>
        <authorList>
            <person name="Bjorklund S."/>
            <person name="Bruggemann H."/>
            <person name="Jensen A."/>
            <person name="Hellmark B."/>
            <person name="Soderquist B."/>
        </authorList>
    </citation>
    <scope>NUCLEOTIDE SEQUENCE [LARGE SCALE GENOMIC DNA]</scope>
    <source>
        <strain evidence="8">CCUG 54800</strain>
    </source>
</reference>
<sequence length="231" mass="25988">MPTFSSNAPFNPNPISKILVVFLTGLTVAHSINIRFELAIVCLIGILFYLNGYKKTLFKWIILCIALYSLPNFMILTTLNPILKMFLSIPIVFRMFLLPFMAASFMIKTSDVGAIISSMDKLKISKNLSIPIAVMFRFFPSFKEEKKNIKMAMKVRGINFKNPIKYLEYVSVPLLIISSNIADDIAKAAETKAIENPIAKTRYISVKIHLIDFVYVLAVAGLIVGGLIWLK</sequence>
<evidence type="ECO:0000313" key="8">
    <source>
        <dbReference type="Proteomes" id="UP000215413"/>
    </source>
</evidence>
<proteinExistence type="predicted"/>
<feature type="transmembrane region" description="Helical" evidence="6">
    <location>
        <begin position="20"/>
        <end position="50"/>
    </location>
</feature>
<organism evidence="7 8">
    <name type="scientific">Finegoldia magna</name>
    <name type="common">Peptostreptococcus magnus</name>
    <dbReference type="NCBI Taxonomy" id="1260"/>
    <lineage>
        <taxon>Bacteria</taxon>
        <taxon>Bacillati</taxon>
        <taxon>Bacillota</taxon>
        <taxon>Tissierellia</taxon>
        <taxon>Tissierellales</taxon>
        <taxon>Peptoniphilaceae</taxon>
        <taxon>Finegoldia</taxon>
    </lineage>
</organism>
<comment type="caution">
    <text evidence="7">The sequence shown here is derived from an EMBL/GenBank/DDBJ whole genome shotgun (WGS) entry which is preliminary data.</text>
</comment>
<dbReference type="RefSeq" id="WP_094206234.1">
    <property type="nucleotide sequence ID" value="NZ_NDYC01000040.1"/>
</dbReference>
<evidence type="ECO:0000256" key="3">
    <source>
        <dbReference type="ARBA" id="ARBA00022692"/>
    </source>
</evidence>
<dbReference type="GO" id="GO:0005886">
    <property type="term" value="C:plasma membrane"/>
    <property type="evidence" value="ECO:0007669"/>
    <property type="project" value="UniProtKB-ARBA"/>
</dbReference>
<feature type="transmembrane region" description="Helical" evidence="6">
    <location>
        <begin position="57"/>
        <end position="79"/>
    </location>
</feature>
<evidence type="ECO:0000256" key="4">
    <source>
        <dbReference type="ARBA" id="ARBA00022989"/>
    </source>
</evidence>
<name>A0A233V2F9_FINMA</name>
<dbReference type="PANTHER" id="PTHR34857:SF2">
    <property type="entry name" value="SLL0384 PROTEIN"/>
    <property type="match status" value="1"/>
</dbReference>
<keyword evidence="2" id="KW-1003">Cell membrane</keyword>
<evidence type="ECO:0000256" key="5">
    <source>
        <dbReference type="ARBA" id="ARBA00023136"/>
    </source>
</evidence>
<dbReference type="EMBL" id="NDYC01000040">
    <property type="protein sequence ID" value="OXZ26594.1"/>
    <property type="molecule type" value="Genomic_DNA"/>
</dbReference>
<comment type="subcellular location">
    <subcellularLocation>
        <location evidence="1">Membrane</location>
        <topology evidence="1">Multi-pass membrane protein</topology>
    </subcellularLocation>
</comment>
<evidence type="ECO:0000313" key="7">
    <source>
        <dbReference type="EMBL" id="OXZ26594.1"/>
    </source>
</evidence>
<feature type="transmembrane region" description="Helical" evidence="6">
    <location>
        <begin position="85"/>
        <end position="107"/>
    </location>
</feature>
<dbReference type="Proteomes" id="UP000215413">
    <property type="component" value="Unassembled WGS sequence"/>
</dbReference>
<dbReference type="InterPro" id="IPR003339">
    <property type="entry name" value="ABC/ECF_trnsptr_transmembrane"/>
</dbReference>